<sequence length="29" mass="3313">MYTDLVVNLAVYTVPSYHLLSTKVSNKKK</sequence>
<evidence type="ECO:0000313" key="2">
    <source>
        <dbReference type="Proteomes" id="UP000030104"/>
    </source>
</evidence>
<comment type="caution">
    <text evidence="1">The sequence shown here is derived from an EMBL/GenBank/DDBJ whole genome shotgun (WGS) entry which is preliminary data.</text>
</comment>
<dbReference type="HOGENOM" id="CLU_3410725_0_0_1"/>
<proteinExistence type="predicted"/>
<reference evidence="1 2" key="1">
    <citation type="journal article" date="2015" name="Mol. Plant Microbe Interact.">
        <title>Genome, transcriptome, and functional analyses of Penicillium expansum provide new insights into secondary metabolism and pathogenicity.</title>
        <authorList>
            <person name="Ballester A.R."/>
            <person name="Marcet-Houben M."/>
            <person name="Levin E."/>
            <person name="Sela N."/>
            <person name="Selma-Lazaro C."/>
            <person name="Carmona L."/>
            <person name="Wisniewski M."/>
            <person name="Droby S."/>
            <person name="Gonzalez-Candelas L."/>
            <person name="Gabaldon T."/>
        </authorList>
    </citation>
    <scope>NUCLEOTIDE SEQUENCE [LARGE SCALE GENOMIC DNA]</scope>
    <source>
        <strain evidence="1 2">PHI-1</strain>
    </source>
</reference>
<organism evidence="1 2">
    <name type="scientific">Penicillium italicum</name>
    <name type="common">Blue mold</name>
    <dbReference type="NCBI Taxonomy" id="40296"/>
    <lineage>
        <taxon>Eukaryota</taxon>
        <taxon>Fungi</taxon>
        <taxon>Dikarya</taxon>
        <taxon>Ascomycota</taxon>
        <taxon>Pezizomycotina</taxon>
        <taxon>Eurotiomycetes</taxon>
        <taxon>Eurotiomycetidae</taxon>
        <taxon>Eurotiales</taxon>
        <taxon>Aspergillaceae</taxon>
        <taxon>Penicillium</taxon>
    </lineage>
</organism>
<name>A0A0A2L7U7_PENIT</name>
<dbReference type="AlphaFoldDB" id="A0A0A2L7U7"/>
<protein>
    <submittedName>
        <fullName evidence="1">Uncharacterized protein</fullName>
    </submittedName>
</protein>
<dbReference type="Proteomes" id="UP000030104">
    <property type="component" value="Unassembled WGS sequence"/>
</dbReference>
<evidence type="ECO:0000313" key="1">
    <source>
        <dbReference type="EMBL" id="KGO75251.1"/>
    </source>
</evidence>
<gene>
    <name evidence="1" type="ORF">PITC_011040</name>
</gene>
<keyword evidence="2" id="KW-1185">Reference proteome</keyword>
<accession>A0A0A2L7U7</accession>
<dbReference type="EMBL" id="JQGA01000482">
    <property type="protein sequence ID" value="KGO75251.1"/>
    <property type="molecule type" value="Genomic_DNA"/>
</dbReference>